<accession>A0A516V7F1</accession>
<dbReference type="OrthoDB" id="5621075at2"/>
<dbReference type="InterPro" id="IPR052534">
    <property type="entry name" value="Extracell_DNA_Util/SecSys_Comp"/>
</dbReference>
<keyword evidence="2" id="KW-1185">Reference proteome</keyword>
<dbReference type="PANTHER" id="PTHR40278">
    <property type="entry name" value="DNA UTILIZATION PROTEIN HOFN"/>
    <property type="match status" value="1"/>
</dbReference>
<dbReference type="InterPro" id="IPR007813">
    <property type="entry name" value="PilN"/>
</dbReference>
<dbReference type="InterPro" id="IPR043129">
    <property type="entry name" value="ATPase_NBD"/>
</dbReference>
<protein>
    <submittedName>
        <fullName evidence="1">PilN domain-containing protein</fullName>
    </submittedName>
</protein>
<dbReference type="SUPFAM" id="SSF53067">
    <property type="entry name" value="Actin-like ATPase domain"/>
    <property type="match status" value="1"/>
</dbReference>
<dbReference type="EMBL" id="CP041742">
    <property type="protein sequence ID" value="QDQ74469.1"/>
    <property type="molecule type" value="Genomic_DNA"/>
</dbReference>
<dbReference type="Pfam" id="PF05137">
    <property type="entry name" value="PilN"/>
    <property type="match status" value="1"/>
</dbReference>
<dbReference type="Proteomes" id="UP000315891">
    <property type="component" value="Chromosome"/>
</dbReference>
<gene>
    <name evidence="1" type="ORF">FNZ56_11540</name>
</gene>
<dbReference type="Gene3D" id="3.30.1490.300">
    <property type="match status" value="1"/>
</dbReference>
<sequence length="380" mass="40862">MTALRERLGVQSLRAGGFFAWWGRSLAAWLPRSWRAALGLDRGRLLLGVDGDSLQLRLQDGDGLHDIGRMPLPTELEVEGGDVLAAVLSPALAELPRWLLLPAGACLRRRLVLPAAAAERLRDVVGFEIDRQTPFAAEDAAYDARLLSRRDGDGQLDVELVVVPRAALDAQCNALGAQARLLAGADVAGANGEPLGVNLLPPATRFAPSDPWRAWNLALAGVAVLALAAALWQMLDNRRVAADAFAVVTGRQVEAARKVSVQRQRLVDLVQGQAFLDRSRSGRATTVEVLDELSRRLPDDTYLEKFALEGDRMTLIGLSSEASALVGRLEGSKLWRAPAFTGALVPDPRTKRDRFTLVAVLVDTGPDAGDADGGDDANRR</sequence>
<organism evidence="1 2">
    <name type="scientific">Pseudoluteimonas lycopersici</name>
    <dbReference type="NCBI Taxonomy" id="1324796"/>
    <lineage>
        <taxon>Bacteria</taxon>
        <taxon>Pseudomonadati</taxon>
        <taxon>Pseudomonadota</taxon>
        <taxon>Gammaproteobacteria</taxon>
        <taxon>Lysobacterales</taxon>
        <taxon>Lysobacteraceae</taxon>
        <taxon>Pseudoluteimonas</taxon>
    </lineage>
</organism>
<proteinExistence type="predicted"/>
<evidence type="ECO:0000313" key="2">
    <source>
        <dbReference type="Proteomes" id="UP000315891"/>
    </source>
</evidence>
<evidence type="ECO:0000313" key="1">
    <source>
        <dbReference type="EMBL" id="QDQ74469.1"/>
    </source>
</evidence>
<name>A0A516V7F1_9GAMM</name>
<dbReference type="PANTHER" id="PTHR40278:SF1">
    <property type="entry name" value="DNA UTILIZATION PROTEIN HOFN"/>
    <property type="match status" value="1"/>
</dbReference>
<dbReference type="AlphaFoldDB" id="A0A516V7F1"/>
<reference evidence="1 2" key="1">
    <citation type="submission" date="2019-07" db="EMBL/GenBank/DDBJ databases">
        <title>Lysobacter weifangensis sp. nov., isolated from bensulfuron-methyl contaminated farmland soil.</title>
        <authorList>
            <person name="Zhao H."/>
        </authorList>
    </citation>
    <scope>NUCLEOTIDE SEQUENCE [LARGE SCALE GENOMIC DNA]</scope>
    <source>
        <strain evidence="1 2">CC-Bw-6</strain>
    </source>
</reference>
<dbReference type="RefSeq" id="WP_143879978.1">
    <property type="nucleotide sequence ID" value="NZ_BAABLZ010000001.1"/>
</dbReference>